<evidence type="ECO:0000313" key="5">
    <source>
        <dbReference type="EMBL" id="SDM81773.1"/>
    </source>
</evidence>
<feature type="domain" description="MucBP" evidence="4">
    <location>
        <begin position="22"/>
        <end position="84"/>
    </location>
</feature>
<evidence type="ECO:0000256" key="2">
    <source>
        <dbReference type="SAM" id="MobiDB-lite"/>
    </source>
</evidence>
<dbReference type="EMBL" id="FNHF01000005">
    <property type="protein sequence ID" value="SDM81773.1"/>
    <property type="molecule type" value="Genomic_DNA"/>
</dbReference>
<name>A0A1G9WBX7_9BACI</name>
<evidence type="ECO:0000256" key="3">
    <source>
        <dbReference type="SAM" id="Phobius"/>
    </source>
</evidence>
<dbReference type="AlphaFoldDB" id="A0A1G9WBX7"/>
<dbReference type="InterPro" id="IPR009459">
    <property type="entry name" value="MucBP_dom"/>
</dbReference>
<keyword evidence="3" id="KW-0472">Membrane</keyword>
<dbReference type="Pfam" id="PF06458">
    <property type="entry name" value="MucBP"/>
    <property type="match status" value="1"/>
</dbReference>
<organism evidence="5 6">
    <name type="scientific">Sediminibacillus halophilus</name>
    <dbReference type="NCBI Taxonomy" id="482461"/>
    <lineage>
        <taxon>Bacteria</taxon>
        <taxon>Bacillati</taxon>
        <taxon>Bacillota</taxon>
        <taxon>Bacilli</taxon>
        <taxon>Bacillales</taxon>
        <taxon>Bacillaceae</taxon>
        <taxon>Sediminibacillus</taxon>
    </lineage>
</organism>
<feature type="region of interest" description="Disordered" evidence="2">
    <location>
        <begin position="89"/>
        <end position="109"/>
    </location>
</feature>
<keyword evidence="3" id="KW-1133">Transmembrane helix</keyword>
<dbReference type="STRING" id="482461.SAMN05216244_3502"/>
<dbReference type="Proteomes" id="UP000182347">
    <property type="component" value="Unassembled WGS sequence"/>
</dbReference>
<evidence type="ECO:0000313" key="6">
    <source>
        <dbReference type="Proteomes" id="UP000182347"/>
    </source>
</evidence>
<evidence type="ECO:0000256" key="1">
    <source>
        <dbReference type="ARBA" id="ARBA00022737"/>
    </source>
</evidence>
<feature type="transmembrane region" description="Helical" evidence="3">
    <location>
        <begin position="117"/>
        <end position="138"/>
    </location>
</feature>
<dbReference type="NCBIfam" id="TIGR01167">
    <property type="entry name" value="LPXTG_anchor"/>
    <property type="match status" value="1"/>
</dbReference>
<feature type="non-terminal residue" evidence="5">
    <location>
        <position position="1"/>
    </location>
</feature>
<dbReference type="Gene3D" id="3.10.20.320">
    <property type="entry name" value="Putative peptidoglycan bound protein (lpxtg motif)"/>
    <property type="match status" value="1"/>
</dbReference>
<reference evidence="6" key="1">
    <citation type="submission" date="2016-10" db="EMBL/GenBank/DDBJ databases">
        <authorList>
            <person name="Varghese N."/>
            <person name="Submissions S."/>
        </authorList>
    </citation>
    <scope>NUCLEOTIDE SEQUENCE [LARGE SCALE GENOMIC DNA]</scope>
    <source>
        <strain evidence="6">CGMCC 1.6199</strain>
    </source>
</reference>
<protein>
    <submittedName>
        <fullName evidence="5">LPXTG-motif cell wall anchor domain-containing protein</fullName>
    </submittedName>
</protein>
<accession>A0A1G9WBX7</accession>
<keyword evidence="6" id="KW-1185">Reference proteome</keyword>
<evidence type="ECO:0000259" key="4">
    <source>
        <dbReference type="Pfam" id="PF06458"/>
    </source>
</evidence>
<keyword evidence="1" id="KW-0677">Repeat</keyword>
<gene>
    <name evidence="5" type="ORF">SAMN05216244_3502</name>
</gene>
<keyword evidence="3" id="KW-0812">Transmembrane</keyword>
<proteinExistence type="predicted"/>
<sequence>EEAQTVTYVYKPVEEEPTPAAPVTVKYVDEDGNPLADAEELNGNIGESYKTTPKEIDGYKRVKVVGKETGEFGEDRQTVTYIYEKINVSNPDKGKDVGSKPSVSDGQKLPDTATDSYNVIVLGLILLISGMILGFVYYRRQKLS</sequence>
<dbReference type="RefSeq" id="WP_175486839.1">
    <property type="nucleotide sequence ID" value="NZ_FNHF01000005.1"/>
</dbReference>